<accession>A0A9P1IEA4</accession>
<keyword evidence="3" id="KW-0812">Transmembrane</keyword>
<protein>
    <recommendedName>
        <fullName evidence="9">PXA domain-containing protein</fullName>
    </recommendedName>
</protein>
<dbReference type="InterPro" id="IPR003114">
    <property type="entry name" value="Phox_assoc"/>
</dbReference>
<feature type="transmembrane region" description="Helical" evidence="3">
    <location>
        <begin position="16"/>
        <end position="49"/>
    </location>
</feature>
<dbReference type="InterPro" id="IPR013937">
    <property type="entry name" value="Sorting_nexin_C"/>
</dbReference>
<dbReference type="InterPro" id="IPR044926">
    <property type="entry name" value="RGS_subdomain_2"/>
</dbReference>
<dbReference type="Pfam" id="PF00787">
    <property type="entry name" value="PX"/>
    <property type="match status" value="1"/>
</dbReference>
<evidence type="ECO:0000256" key="2">
    <source>
        <dbReference type="SAM" id="MobiDB-lite"/>
    </source>
</evidence>
<evidence type="ECO:0000259" key="4">
    <source>
        <dbReference type="PROSITE" id="PS50132"/>
    </source>
</evidence>
<dbReference type="InterPro" id="IPR037436">
    <property type="entry name" value="SNX14_PX"/>
</dbReference>
<dbReference type="InterPro" id="IPR016137">
    <property type="entry name" value="RGS"/>
</dbReference>
<dbReference type="Gene3D" id="1.10.167.10">
    <property type="entry name" value="Regulator of G-protein Signalling 4, domain 2"/>
    <property type="match status" value="1"/>
</dbReference>
<evidence type="ECO:0000256" key="3">
    <source>
        <dbReference type="SAM" id="Phobius"/>
    </source>
</evidence>
<dbReference type="Proteomes" id="UP001152747">
    <property type="component" value="Unassembled WGS sequence"/>
</dbReference>
<dbReference type="OrthoDB" id="5957963at2759"/>
<dbReference type="PROSITE" id="PS51207">
    <property type="entry name" value="PXA"/>
    <property type="match status" value="1"/>
</dbReference>
<dbReference type="CDD" id="cd06877">
    <property type="entry name" value="PX_SNX14"/>
    <property type="match status" value="1"/>
</dbReference>
<dbReference type="InterPro" id="IPR001683">
    <property type="entry name" value="PX_dom"/>
</dbReference>
<dbReference type="GO" id="GO:0097352">
    <property type="term" value="P:autophagosome maturation"/>
    <property type="evidence" value="ECO:0007669"/>
    <property type="project" value="TreeGrafter"/>
</dbReference>
<organism evidence="7 8">
    <name type="scientific">Caenorhabditis angaria</name>
    <dbReference type="NCBI Taxonomy" id="860376"/>
    <lineage>
        <taxon>Eukaryota</taxon>
        <taxon>Metazoa</taxon>
        <taxon>Ecdysozoa</taxon>
        <taxon>Nematoda</taxon>
        <taxon>Chromadorea</taxon>
        <taxon>Rhabditida</taxon>
        <taxon>Rhabditina</taxon>
        <taxon>Rhabditomorpha</taxon>
        <taxon>Rhabditoidea</taxon>
        <taxon>Rhabditidae</taxon>
        <taxon>Peloderinae</taxon>
        <taxon>Caenorhabditis</taxon>
    </lineage>
</organism>
<dbReference type="Gene3D" id="3.30.1520.10">
    <property type="entry name" value="Phox-like domain"/>
    <property type="match status" value="1"/>
</dbReference>
<dbReference type="InterPro" id="IPR036305">
    <property type="entry name" value="RGS_sf"/>
</dbReference>
<dbReference type="SMART" id="SM00313">
    <property type="entry name" value="PXA"/>
    <property type="match status" value="1"/>
</dbReference>
<dbReference type="Pfam" id="PF08628">
    <property type="entry name" value="Nexin_C"/>
    <property type="match status" value="1"/>
</dbReference>
<evidence type="ECO:0008006" key="9">
    <source>
        <dbReference type="Google" id="ProtNLM"/>
    </source>
</evidence>
<dbReference type="SMART" id="SM00315">
    <property type="entry name" value="RGS"/>
    <property type="match status" value="1"/>
</dbReference>
<sequence length="975" mass="112336">MDKFFTDERKIHISSAAVLIFVIFYGIIGFLPSLLIVASLFAGIAVSLWCFSSANGEMFDAWKTSLTSKLMSILPSTATSTSNSKIDFESEKTRRMPWEGLTLPSSLNESLENLLNEIVEQYFNWWYGRNISQDRAFLNEIRYQLRYSSANLVKCIRRIDLAEFVTEKALPISLFHVTRLDEMERKIKENGANCPRSMIESKMAEMLTDCHIALTNREQETEYLKQVADFLIPRLLDETRLAGRAHDDDSPFKIFGRSKNERPWPSKSVRNCMREMLTNAVLIPLLDMLSQPDTINYWLILLFDDNKQQQISDPVDLTEVQFLKGLSCDAIIDNVPDSLLQLKLSEILRDAKYYSIFRMYLQDIRGPVHELQFLAEATRIHESIQRKSEKASQIAYDIWQLYTQFIHESAQEKVILDEKLVAKYEEAVESKDIEILEGIIETSYQVVYNRMQTDHVISFCQSECFLGFLCGSPPITINELIDRDTQERRKHQPVEKTFSLSQLRARVRKALISDGDSEEEQQANTPESQSSSSTSSFVNVPSIDVISEEEGDIVQEESIAAEERCENVGGGLIMDADARDLNTWKVNVAKVAPLKDTYTDRTIYVFVIEVERPDAKPHETRSWSIHRSFNEFYVLESKLNVFHGDSLRFAALPIRKTFVTRNRPFMEQHRLIFSTFISTLCKQKVLNRSELLLTFLSSNEEFRDTLMLSDLNPWKVVKKMPGKLSREKGQNLKPYLLKTLANTLAPVILPSEEKVFDKTFSSDIQENGSIGSLGLTSPPINTVATNVIYSSVYGNNFGGIIDSEIARNNVIERSIWSKSSFDAILLLIWSTFSKFPYILNILSAIRTLCSTTINSTIRLIFDGVFQKCLRIENLVYLVQHIQYTLFNNDQPWPTEQEMKMREELAKRRTLEYFQNFINHRAERLIGREHIKDLVSRLLEGLQYPRMNKQLLYVILDQLLVDVFTELSEEGHHPLQ</sequence>
<dbReference type="PROSITE" id="PS50195">
    <property type="entry name" value="PX"/>
    <property type="match status" value="1"/>
</dbReference>
<dbReference type="EMBL" id="CANHGI010000002">
    <property type="protein sequence ID" value="CAI5441672.1"/>
    <property type="molecule type" value="Genomic_DNA"/>
</dbReference>
<keyword evidence="3" id="KW-0472">Membrane</keyword>
<comment type="caution">
    <text evidence="7">The sequence shown here is derived from an EMBL/GenBank/DDBJ whole genome shotgun (WGS) entry which is preliminary data.</text>
</comment>
<reference evidence="7" key="1">
    <citation type="submission" date="2022-11" db="EMBL/GenBank/DDBJ databases">
        <authorList>
            <person name="Kikuchi T."/>
        </authorList>
    </citation>
    <scope>NUCLEOTIDE SEQUENCE</scope>
    <source>
        <strain evidence="7">PS1010</strain>
    </source>
</reference>
<dbReference type="GO" id="GO:0005770">
    <property type="term" value="C:late endosome"/>
    <property type="evidence" value="ECO:0007669"/>
    <property type="project" value="TreeGrafter"/>
</dbReference>
<dbReference type="AlphaFoldDB" id="A0A9P1IEA4"/>
<dbReference type="SUPFAM" id="SSF64268">
    <property type="entry name" value="PX domain"/>
    <property type="match status" value="1"/>
</dbReference>
<dbReference type="Pfam" id="PF00615">
    <property type="entry name" value="RGS"/>
    <property type="match status" value="1"/>
</dbReference>
<dbReference type="InterPro" id="IPR036871">
    <property type="entry name" value="PX_dom_sf"/>
</dbReference>
<evidence type="ECO:0000313" key="7">
    <source>
        <dbReference type="EMBL" id="CAI5441672.1"/>
    </source>
</evidence>
<comment type="similarity">
    <text evidence="1">Belongs to the sorting nexin family.</text>
</comment>
<feature type="domain" description="PXA" evidence="6">
    <location>
        <begin position="104"/>
        <end position="307"/>
    </location>
</feature>
<dbReference type="SUPFAM" id="SSF48097">
    <property type="entry name" value="Regulator of G-protein signaling, RGS"/>
    <property type="match status" value="1"/>
</dbReference>
<name>A0A9P1IEA4_9PELO</name>
<dbReference type="Pfam" id="PF02194">
    <property type="entry name" value="PXA"/>
    <property type="match status" value="1"/>
</dbReference>
<gene>
    <name evidence="7" type="ORF">CAMP_LOCUS4309</name>
</gene>
<feature type="domain" description="PX" evidence="5">
    <location>
        <begin position="584"/>
        <end position="703"/>
    </location>
</feature>
<evidence type="ECO:0000259" key="6">
    <source>
        <dbReference type="PROSITE" id="PS51207"/>
    </source>
</evidence>
<dbReference type="PANTHER" id="PTHR22775">
    <property type="entry name" value="SORTING NEXIN"/>
    <property type="match status" value="1"/>
</dbReference>
<keyword evidence="3" id="KW-1133">Transmembrane helix</keyword>
<evidence type="ECO:0000259" key="5">
    <source>
        <dbReference type="PROSITE" id="PS50195"/>
    </source>
</evidence>
<feature type="domain" description="RGS" evidence="4">
    <location>
        <begin position="343"/>
        <end position="469"/>
    </location>
</feature>
<evidence type="ECO:0000313" key="8">
    <source>
        <dbReference type="Proteomes" id="UP001152747"/>
    </source>
</evidence>
<feature type="region of interest" description="Disordered" evidence="2">
    <location>
        <begin position="513"/>
        <end position="537"/>
    </location>
</feature>
<proteinExistence type="inferred from homology"/>
<dbReference type="GO" id="GO:0035091">
    <property type="term" value="F:phosphatidylinositol binding"/>
    <property type="evidence" value="ECO:0007669"/>
    <property type="project" value="InterPro"/>
</dbReference>
<dbReference type="PROSITE" id="PS50132">
    <property type="entry name" value="RGS"/>
    <property type="match status" value="1"/>
</dbReference>
<keyword evidence="8" id="KW-1185">Reference proteome</keyword>
<dbReference type="PANTHER" id="PTHR22775:SF44">
    <property type="entry name" value="SORTING NEXIN-14"/>
    <property type="match status" value="1"/>
</dbReference>
<evidence type="ECO:0000256" key="1">
    <source>
        <dbReference type="ARBA" id="ARBA00010883"/>
    </source>
</evidence>
<dbReference type="SMART" id="SM00312">
    <property type="entry name" value="PX"/>
    <property type="match status" value="1"/>
</dbReference>